<organism evidence="3 4">
    <name type="scientific">Sphingobacterium hungaricum</name>
    <dbReference type="NCBI Taxonomy" id="2082723"/>
    <lineage>
        <taxon>Bacteria</taxon>
        <taxon>Pseudomonadati</taxon>
        <taxon>Bacteroidota</taxon>
        <taxon>Sphingobacteriia</taxon>
        <taxon>Sphingobacteriales</taxon>
        <taxon>Sphingobacteriaceae</taxon>
        <taxon>Sphingobacterium</taxon>
    </lineage>
</organism>
<keyword evidence="1" id="KW-0472">Membrane</keyword>
<protein>
    <recommendedName>
        <fullName evidence="2">Secretion system C-terminal sorting domain-containing protein</fullName>
    </recommendedName>
</protein>
<proteinExistence type="predicted"/>
<keyword evidence="1" id="KW-1133">Transmembrane helix</keyword>
<evidence type="ECO:0000259" key="2">
    <source>
        <dbReference type="Pfam" id="PF18962"/>
    </source>
</evidence>
<accession>A0A928UVL3</accession>
<dbReference type="Pfam" id="PF18962">
    <property type="entry name" value="Por_Secre_tail"/>
    <property type="match status" value="1"/>
</dbReference>
<evidence type="ECO:0000313" key="4">
    <source>
        <dbReference type="Proteomes" id="UP000616201"/>
    </source>
</evidence>
<evidence type="ECO:0000256" key="1">
    <source>
        <dbReference type="SAM" id="Phobius"/>
    </source>
</evidence>
<comment type="caution">
    <text evidence="3">The sequence shown here is derived from an EMBL/GenBank/DDBJ whole genome shotgun (WGS) entry which is preliminary data.</text>
</comment>
<dbReference type="AlphaFoldDB" id="A0A928UVL3"/>
<name>A0A928UVL3_9SPHI</name>
<gene>
    <name evidence="3" type="ORF">C4F49_03430</name>
</gene>
<dbReference type="RefSeq" id="WP_196935982.1">
    <property type="nucleotide sequence ID" value="NZ_MU158698.1"/>
</dbReference>
<keyword evidence="4" id="KW-1185">Reference proteome</keyword>
<dbReference type="EMBL" id="PRDK01000003">
    <property type="protein sequence ID" value="MBE8712728.1"/>
    <property type="molecule type" value="Genomic_DNA"/>
</dbReference>
<evidence type="ECO:0000313" key="3">
    <source>
        <dbReference type="EMBL" id="MBE8712728.1"/>
    </source>
</evidence>
<feature type="domain" description="Secretion system C-terminal sorting" evidence="2">
    <location>
        <begin position="60"/>
        <end position="135"/>
    </location>
</feature>
<dbReference type="NCBIfam" id="TIGR04183">
    <property type="entry name" value="Por_Secre_tail"/>
    <property type="match status" value="1"/>
</dbReference>
<sequence length="136" mass="15170">MKRNYRIVHYVILTIMLAMSGKGMLYASNFSALSTSKTTVNIINEEEEEKAVSNVKVFFNPIAQQISVSLKVNKQNNTTIKVMDALGNEVLSLMNGTLEVGNQNLNFETNDKLTAGFYFVRVSVGTETVVKRISVR</sequence>
<feature type="transmembrane region" description="Helical" evidence="1">
    <location>
        <begin position="7"/>
        <end position="27"/>
    </location>
</feature>
<dbReference type="InterPro" id="IPR026444">
    <property type="entry name" value="Secre_tail"/>
</dbReference>
<dbReference type="Proteomes" id="UP000616201">
    <property type="component" value="Unassembled WGS sequence"/>
</dbReference>
<reference evidence="3" key="1">
    <citation type="submission" date="2018-02" db="EMBL/GenBank/DDBJ databases">
        <authorList>
            <person name="Vasarhelyi B.M."/>
            <person name="Deshmukh S."/>
            <person name="Balint B."/>
            <person name="Kukolya J."/>
        </authorList>
    </citation>
    <scope>NUCLEOTIDE SEQUENCE</scope>
    <source>
        <strain evidence="3">KB22</strain>
    </source>
</reference>
<keyword evidence="1" id="KW-0812">Transmembrane</keyword>